<protein>
    <recommendedName>
        <fullName evidence="8 9">Dephospho-CoA kinase</fullName>
        <ecNumber evidence="8 9">2.7.1.24</ecNumber>
    </recommendedName>
    <alternativeName>
        <fullName evidence="8">Dephosphocoenzyme A kinase</fullName>
    </alternativeName>
</protein>
<keyword evidence="5 8" id="KW-0418">Kinase</keyword>
<dbReference type="OrthoDB" id="9812943at2"/>
<dbReference type="PROSITE" id="PS51219">
    <property type="entry name" value="DPCK"/>
    <property type="match status" value="1"/>
</dbReference>
<evidence type="ECO:0000256" key="9">
    <source>
        <dbReference type="NCBIfam" id="TIGR00152"/>
    </source>
</evidence>
<keyword evidence="3 8" id="KW-0808">Transferase</keyword>
<evidence type="ECO:0000256" key="8">
    <source>
        <dbReference type="HAMAP-Rule" id="MF_00376"/>
    </source>
</evidence>
<dbReference type="InterPro" id="IPR001977">
    <property type="entry name" value="Depp_CoAkinase"/>
</dbReference>
<dbReference type="InterPro" id="IPR027417">
    <property type="entry name" value="P-loop_NTPase"/>
</dbReference>
<dbReference type="Gene3D" id="3.40.50.300">
    <property type="entry name" value="P-loop containing nucleotide triphosphate hydrolases"/>
    <property type="match status" value="1"/>
</dbReference>
<dbReference type="FunFam" id="3.40.50.300:FF:000991">
    <property type="entry name" value="Dephospho-CoA kinase"/>
    <property type="match status" value="1"/>
</dbReference>
<dbReference type="Pfam" id="PF01121">
    <property type="entry name" value="CoaE"/>
    <property type="match status" value="1"/>
</dbReference>
<comment type="catalytic activity">
    <reaction evidence="8">
        <text>3'-dephospho-CoA + ATP = ADP + CoA + H(+)</text>
        <dbReference type="Rhea" id="RHEA:18245"/>
        <dbReference type="ChEBI" id="CHEBI:15378"/>
        <dbReference type="ChEBI" id="CHEBI:30616"/>
        <dbReference type="ChEBI" id="CHEBI:57287"/>
        <dbReference type="ChEBI" id="CHEBI:57328"/>
        <dbReference type="ChEBI" id="CHEBI:456216"/>
        <dbReference type="EC" id="2.7.1.24"/>
    </reaction>
</comment>
<dbReference type="RefSeq" id="WP_091362596.1">
    <property type="nucleotide sequence ID" value="NZ_FMXA01000003.1"/>
</dbReference>
<keyword evidence="2 8" id="KW-0963">Cytoplasm</keyword>
<dbReference type="GO" id="GO:0004140">
    <property type="term" value="F:dephospho-CoA kinase activity"/>
    <property type="evidence" value="ECO:0007669"/>
    <property type="project" value="UniProtKB-UniRule"/>
</dbReference>
<dbReference type="Proteomes" id="UP000199689">
    <property type="component" value="Unassembled WGS sequence"/>
</dbReference>
<proteinExistence type="inferred from homology"/>
<evidence type="ECO:0000256" key="5">
    <source>
        <dbReference type="ARBA" id="ARBA00022777"/>
    </source>
</evidence>
<comment type="function">
    <text evidence="8">Catalyzes the phosphorylation of the 3'-hydroxyl group of dephosphocoenzyme A to form coenzyme A.</text>
</comment>
<organism evidence="10 11">
    <name type="scientific">Allisonella histaminiformans</name>
    <dbReference type="NCBI Taxonomy" id="209880"/>
    <lineage>
        <taxon>Bacteria</taxon>
        <taxon>Bacillati</taxon>
        <taxon>Bacillota</taxon>
        <taxon>Negativicutes</taxon>
        <taxon>Veillonellales</taxon>
        <taxon>Veillonellaceae</taxon>
        <taxon>Allisonella</taxon>
    </lineage>
</organism>
<dbReference type="GO" id="GO:0015937">
    <property type="term" value="P:coenzyme A biosynthetic process"/>
    <property type="evidence" value="ECO:0007669"/>
    <property type="project" value="UniProtKB-UniRule"/>
</dbReference>
<feature type="binding site" evidence="8">
    <location>
        <begin position="11"/>
        <end position="16"/>
    </location>
    <ligand>
        <name>ATP</name>
        <dbReference type="ChEBI" id="CHEBI:30616"/>
    </ligand>
</feature>
<evidence type="ECO:0000256" key="3">
    <source>
        <dbReference type="ARBA" id="ARBA00022679"/>
    </source>
</evidence>
<dbReference type="PANTHER" id="PTHR10695">
    <property type="entry name" value="DEPHOSPHO-COA KINASE-RELATED"/>
    <property type="match status" value="1"/>
</dbReference>
<dbReference type="UniPathway" id="UPA00241">
    <property type="reaction ID" value="UER00356"/>
</dbReference>
<keyword evidence="4 8" id="KW-0547">Nucleotide-binding</keyword>
<dbReference type="GeneID" id="87755089"/>
<name>A0A1G5UVP2_9FIRM</name>
<evidence type="ECO:0000256" key="6">
    <source>
        <dbReference type="ARBA" id="ARBA00022840"/>
    </source>
</evidence>
<sequence length="202" mass="22742">MFIIGLTGGIGSGKSTIASWFRDWHIPVIDGDKLAREAVNPGSPVLSILADAFGKEILSEEGTLKRRQLGQIVFQDKAKLSRLNQIMHPAIWHLVESRIKACKDAGEKLAVLDMPLLIEAGWQSRVDSVWVVYVSTEVQISRVMKRDGLKRSQVMAIMQNQIPVEEKLSYADVIINNEGSEENTRRQVLQELSKISEFTWQK</sequence>
<dbReference type="GO" id="GO:0005524">
    <property type="term" value="F:ATP binding"/>
    <property type="evidence" value="ECO:0007669"/>
    <property type="project" value="UniProtKB-UniRule"/>
</dbReference>
<keyword evidence="6 8" id="KW-0067">ATP-binding</keyword>
<dbReference type="CDD" id="cd02022">
    <property type="entry name" value="DPCK"/>
    <property type="match status" value="1"/>
</dbReference>
<keyword evidence="7 8" id="KW-0173">Coenzyme A biosynthesis</keyword>
<comment type="subcellular location">
    <subcellularLocation>
        <location evidence="8">Cytoplasm</location>
    </subcellularLocation>
</comment>
<gene>
    <name evidence="8" type="primary">coaE</name>
    <name evidence="10" type="ORF">SAMN02910343_00033</name>
</gene>
<dbReference type="EMBL" id="FMXA01000003">
    <property type="protein sequence ID" value="SDA37117.1"/>
    <property type="molecule type" value="Genomic_DNA"/>
</dbReference>
<evidence type="ECO:0000256" key="2">
    <source>
        <dbReference type="ARBA" id="ARBA00022490"/>
    </source>
</evidence>
<dbReference type="SUPFAM" id="SSF52540">
    <property type="entry name" value="P-loop containing nucleoside triphosphate hydrolases"/>
    <property type="match status" value="1"/>
</dbReference>
<dbReference type="AlphaFoldDB" id="A0A1G5UVP2"/>
<dbReference type="PANTHER" id="PTHR10695:SF46">
    <property type="entry name" value="BIFUNCTIONAL COENZYME A SYNTHASE-RELATED"/>
    <property type="match status" value="1"/>
</dbReference>
<comment type="pathway">
    <text evidence="8">Cofactor biosynthesis; coenzyme A biosynthesis; CoA from (R)-pantothenate: step 5/5.</text>
</comment>
<evidence type="ECO:0000313" key="10">
    <source>
        <dbReference type="EMBL" id="SDA37117.1"/>
    </source>
</evidence>
<accession>A0A1G5UVP2</accession>
<keyword evidence="11" id="KW-1185">Reference proteome</keyword>
<evidence type="ECO:0000313" key="11">
    <source>
        <dbReference type="Proteomes" id="UP000199689"/>
    </source>
</evidence>
<dbReference type="STRING" id="209880.SAMN02910343_00033"/>
<dbReference type="EC" id="2.7.1.24" evidence="8 9"/>
<evidence type="ECO:0000256" key="7">
    <source>
        <dbReference type="ARBA" id="ARBA00022993"/>
    </source>
</evidence>
<evidence type="ECO:0000256" key="4">
    <source>
        <dbReference type="ARBA" id="ARBA00022741"/>
    </source>
</evidence>
<dbReference type="NCBIfam" id="TIGR00152">
    <property type="entry name" value="dephospho-CoA kinase"/>
    <property type="match status" value="1"/>
</dbReference>
<reference evidence="10 11" key="1">
    <citation type="submission" date="2016-10" db="EMBL/GenBank/DDBJ databases">
        <authorList>
            <person name="de Groot N.N."/>
        </authorList>
    </citation>
    <scope>NUCLEOTIDE SEQUENCE [LARGE SCALE GENOMIC DNA]</scope>
    <source>
        <strain evidence="10 11">DSM 15230</strain>
    </source>
</reference>
<evidence type="ECO:0000256" key="1">
    <source>
        <dbReference type="ARBA" id="ARBA00009018"/>
    </source>
</evidence>
<dbReference type="HAMAP" id="MF_00376">
    <property type="entry name" value="Dephospho_CoA_kinase"/>
    <property type="match status" value="1"/>
</dbReference>
<dbReference type="GO" id="GO:0005737">
    <property type="term" value="C:cytoplasm"/>
    <property type="evidence" value="ECO:0007669"/>
    <property type="project" value="UniProtKB-SubCell"/>
</dbReference>
<comment type="similarity">
    <text evidence="1 8">Belongs to the CoaE family.</text>
</comment>